<proteinExistence type="predicted"/>
<gene>
    <name evidence="1" type="ORF">AKG39_16395</name>
</gene>
<comment type="caution">
    <text evidence="1">The sequence shown here is derived from an EMBL/GenBank/DDBJ whole genome shotgun (WGS) entry which is preliminary data.</text>
</comment>
<dbReference type="STRING" id="52689.AKG39_16395"/>
<name>A0A0L6TWL3_9FIRM</name>
<sequence>MFVCHHEGQVCKNNVELCSLEDKGGPLGTAIQLVGFKPPPYFLKTLVFDMTYKNLPASYLPLNLFCSRNVTLGLKVVLFLKIYSNNFILVGDRK</sequence>
<dbReference type="AlphaFoldDB" id="A0A0L6TWL3"/>
<dbReference type="Proteomes" id="UP000036873">
    <property type="component" value="Unassembled WGS sequence"/>
</dbReference>
<protein>
    <submittedName>
        <fullName evidence="1">Uncharacterized protein</fullName>
    </submittedName>
</protein>
<organism evidence="1 2">
    <name type="scientific">Acetobacterium bakii</name>
    <dbReference type="NCBI Taxonomy" id="52689"/>
    <lineage>
        <taxon>Bacteria</taxon>
        <taxon>Bacillati</taxon>
        <taxon>Bacillota</taxon>
        <taxon>Clostridia</taxon>
        <taxon>Eubacteriales</taxon>
        <taxon>Eubacteriaceae</taxon>
        <taxon>Acetobacterium</taxon>
    </lineage>
</organism>
<keyword evidence="2" id="KW-1185">Reference proteome</keyword>
<accession>A0A0L6TWL3</accession>
<dbReference type="EMBL" id="LGYO01000047">
    <property type="protein sequence ID" value="KNZ40648.1"/>
    <property type="molecule type" value="Genomic_DNA"/>
</dbReference>
<reference evidence="2" key="1">
    <citation type="submission" date="2015-07" db="EMBL/GenBank/DDBJ databases">
        <title>Draft genome sequence of Acetobacterium bakii DSM 8293, a potential psychrophilic chemical producer through syngas fermentation.</title>
        <authorList>
            <person name="Song Y."/>
            <person name="Hwang S."/>
            <person name="Cho B.-K."/>
        </authorList>
    </citation>
    <scope>NUCLEOTIDE SEQUENCE [LARGE SCALE GENOMIC DNA]</scope>
    <source>
        <strain evidence="2">DSM 8239</strain>
    </source>
</reference>
<evidence type="ECO:0000313" key="1">
    <source>
        <dbReference type="EMBL" id="KNZ40648.1"/>
    </source>
</evidence>
<evidence type="ECO:0000313" key="2">
    <source>
        <dbReference type="Proteomes" id="UP000036873"/>
    </source>
</evidence>